<dbReference type="OrthoDB" id="5292689at2"/>
<accession>A0A254NAA1</accession>
<dbReference type="EMBL" id="NISI01000001">
    <property type="protein sequence ID" value="OWR04931.1"/>
    <property type="molecule type" value="Genomic_DNA"/>
</dbReference>
<feature type="compositionally biased region" description="Polar residues" evidence="1">
    <location>
        <begin position="553"/>
        <end position="573"/>
    </location>
</feature>
<dbReference type="Pfam" id="PF13700">
    <property type="entry name" value="DUF4158"/>
    <property type="match status" value="1"/>
</dbReference>
<dbReference type="InterPro" id="IPR002513">
    <property type="entry name" value="Tn3_Tnp_DDE_dom"/>
</dbReference>
<name>A0A254NAA1_9BURK</name>
<dbReference type="GO" id="GO:0006313">
    <property type="term" value="P:DNA transposition"/>
    <property type="evidence" value="ECO:0007669"/>
    <property type="project" value="InterPro"/>
</dbReference>
<evidence type="ECO:0000313" key="5">
    <source>
        <dbReference type="Proteomes" id="UP000197446"/>
    </source>
</evidence>
<dbReference type="Proteomes" id="UP000197446">
    <property type="component" value="Unassembled WGS sequence"/>
</dbReference>
<evidence type="ECO:0000313" key="4">
    <source>
        <dbReference type="EMBL" id="OWR04931.1"/>
    </source>
</evidence>
<sequence length="573" mass="65079">MASVERTAYPRFPRTITLKDLQASFTPTAEELHWAQGFARSADRRLALLVQLKCFQHLHHFVDVGAIPAEIVRHVSGCLSMPAQDAVTYPDAHRSLYRHHEAIRTLLGVRPFAGTAAKREANQIALEASQIVDTRTDVINILVDDLIQRGYELPSFSALVLIAEQVHEATQQALHERIAQRLGQAQREWLDRLIESDLEARQTLYNRIKRSAKKASRKHLDLLLGQLAWLESLPDCDALLEGVPETKLRHMADSAAVLDAGELKSYRRMGAVAYRHVADNYIAVFRHFIPPGFHEAVYVIEGLLKAGLSTKADTVYSDTHGQSETVFAFTHLMGIQLMPRIRNWKDLKFYRPDKATRFKHIDRLFTDTVDWDVIKENWQELMQVAISIKAGRIASPTLLRKLSNEGRHNRLFAAARELGRVLRTVYLLKWISSKQMRQEITGTTNKIESYHAFTKWLDFGGDVIAENDPSEQQKRLRYIDLVASAVILQNTVDMMKVVQDLYYKGDQVDVADLAYLSPYMTSAIKRFGNYHLDLKKPPEPWVKEAMFRDAAKQSRQARNGATDASSGDNPTAS</sequence>
<reference evidence="4 5" key="1">
    <citation type="journal article" date="2007" name="Int. J. Syst. Evol. Microbiol.">
        <title>Description of Pelomonas aquatica sp. nov. and Pelomonas puraquae sp. nov., isolated from industrial and haemodialysis water.</title>
        <authorList>
            <person name="Gomila M."/>
            <person name="Bowien B."/>
            <person name="Falsen E."/>
            <person name="Moore E.R."/>
            <person name="Lalucat J."/>
        </authorList>
    </citation>
    <scope>NUCLEOTIDE SEQUENCE [LARGE SCALE GENOMIC DNA]</scope>
    <source>
        <strain evidence="4 5">CCUG 52769</strain>
    </source>
</reference>
<dbReference type="AlphaFoldDB" id="A0A254NAA1"/>
<feature type="domain" description="DUF4158" evidence="3">
    <location>
        <begin position="4"/>
        <end position="164"/>
    </location>
</feature>
<dbReference type="InterPro" id="IPR025296">
    <property type="entry name" value="DUF4158"/>
</dbReference>
<organism evidence="4 5">
    <name type="scientific">Roseateles puraquae</name>
    <dbReference type="NCBI Taxonomy" id="431059"/>
    <lineage>
        <taxon>Bacteria</taxon>
        <taxon>Pseudomonadati</taxon>
        <taxon>Pseudomonadota</taxon>
        <taxon>Betaproteobacteria</taxon>
        <taxon>Burkholderiales</taxon>
        <taxon>Sphaerotilaceae</taxon>
        <taxon>Roseateles</taxon>
    </lineage>
</organism>
<comment type="caution">
    <text evidence="4">The sequence shown here is derived from an EMBL/GenBank/DDBJ whole genome shotgun (WGS) entry which is preliminary data.</text>
</comment>
<feature type="domain" description="Tn3 transposase DDE" evidence="2">
    <location>
        <begin position="266"/>
        <end position="530"/>
    </location>
</feature>
<dbReference type="Pfam" id="PF01526">
    <property type="entry name" value="DDE_Tnp_Tn3"/>
    <property type="match status" value="1"/>
</dbReference>
<dbReference type="RefSeq" id="WP_088481146.1">
    <property type="nucleotide sequence ID" value="NZ_NISI01000001.1"/>
</dbReference>
<proteinExistence type="predicted"/>
<keyword evidence="5" id="KW-1185">Reference proteome</keyword>
<evidence type="ECO:0000259" key="3">
    <source>
        <dbReference type="Pfam" id="PF13700"/>
    </source>
</evidence>
<evidence type="ECO:0000259" key="2">
    <source>
        <dbReference type="Pfam" id="PF01526"/>
    </source>
</evidence>
<protein>
    <recommendedName>
        <fullName evidence="6">Tn3 family transposase</fullName>
    </recommendedName>
</protein>
<dbReference type="GO" id="GO:0004803">
    <property type="term" value="F:transposase activity"/>
    <property type="evidence" value="ECO:0007669"/>
    <property type="project" value="InterPro"/>
</dbReference>
<evidence type="ECO:0000256" key="1">
    <source>
        <dbReference type="SAM" id="MobiDB-lite"/>
    </source>
</evidence>
<feature type="region of interest" description="Disordered" evidence="1">
    <location>
        <begin position="549"/>
        <end position="573"/>
    </location>
</feature>
<evidence type="ECO:0008006" key="6">
    <source>
        <dbReference type="Google" id="ProtNLM"/>
    </source>
</evidence>
<gene>
    <name evidence="4" type="ORF">CDO81_00070</name>
</gene>